<organism evidence="8 9">
    <name type="scientific">Coccomyxa subellipsoidea</name>
    <dbReference type="NCBI Taxonomy" id="248742"/>
    <lineage>
        <taxon>Eukaryota</taxon>
        <taxon>Viridiplantae</taxon>
        <taxon>Chlorophyta</taxon>
        <taxon>core chlorophytes</taxon>
        <taxon>Trebouxiophyceae</taxon>
        <taxon>Trebouxiophyceae incertae sedis</taxon>
        <taxon>Coccomyxaceae</taxon>
        <taxon>Coccomyxa</taxon>
    </lineage>
</organism>
<dbReference type="Gene3D" id="1.20.5.110">
    <property type="match status" value="1"/>
</dbReference>
<keyword evidence="5" id="KW-0175">Coiled coil</keyword>
<comment type="caution">
    <text evidence="8">The sequence shown here is derived from an EMBL/GenBank/DDBJ whole genome shotgun (WGS) entry which is preliminary data.</text>
</comment>
<sequence>MKSSRLQRVLRSDGRTLAEDLLSSSSLHPRFFGHSGFPEATDALAYDPVQRLLAVGTTDGRVKVFGRDGVERTFISPCQCATKHLQFLDGRGALLRVTQEGDVQLWGVEAAALLDSMPSGDDLITAVEALAKEPYLLLGCASGDIQVAALMGSSNAPALGAREACTLSQMPHTISTEDIGIARGAVAVLAAHSLGDQHRLLIVHEDSGAVIWDLRYQCVVAYAHNSFRVASEEGNSHSAAAGRDAESGEECPNDPTMAACWVGPQGDCIATGHQSGTVRVWGLPESATREAPPEMPEQAVLYAELRVALDGEPAAPVRALRHVSGGKSGGQSGLLVLGGQDAEQPDVLSMLPLQSPSEEAEGARALPWFGAVQGFALVPPEGSFGSGGSGEMAALIVLSEGGQLMVHDLRTLQPVPLSLPFQELPPVTASAFAPSEPPVGEDANHFPHAVSLAALCAARGAAHSAADSPESRGVSRRWRWVLSGGRPAVLPPPMVPPSGSPGDDDDVQPQILEMQPAAGPPPLYFTGHRDGRVRVWDMAGEVPGLLATAPFDAGGAGGKLRAVCAMEVCAVSGLLVVAHDKGEVRVYQFSPDAQNVTCLHIDHSSKGPPEKSVAKQPAGYQAVLKATLHEAAVTAACIASKAGLVALGDASGDLSVLNLCRPSVEFYKHLSDQPIATAAFGLHSFMPTKTSSERRRGEPSSEAPVEARLSLYVGTADCALTVLDVRHGEPLGIGRDTWLRPKHADSALGLTLLDAAGCPLRAPAGPGLLPWAGNTRAAAAAAAPVKGAPAPPVRPAPAGALSAPAEDSLTASSKSNATEHHHREAQPSTTAATAIRPSESSTAPGPPNARDDGHIGHLVAGGHPPRLRPAVEAGRGPGGTAPGSPGPGTPQRRQEHGGSVKGASDSEPESSENEAEDDHDDLLAAAAAAVDAQQRESVKAGKKKFGLLGRGSGAANKAPAPRSSEDEQGHLVMSHTAKSGLGRWVRRASENSPGLSPRNSAAAKDKDRSEAASPQINTKRSTDLDSRGGSSPKIAAPKEAPAMPAAPTGAPQAPQAESAVPLAAAAVVMAAPAPAPAAEEEATPPEAVHEVTSAAAALSVSDETPASAPVAAASVSHIVLASSGSLRLYAGDNLRTADRTTLKKAGLDGQYGFAGAFSSCHGPGIACISPDGILKVFSLPGLELVLAQRLEEALTFPWAWNADAMQLSRLCAVDPDGQVALVGGHGDLARVGMVQGTPPPAPPAQLYDWDLATAALAAAHAVSRELKAAAFPPPPSFQPAPQPPLPDGRAGSEDLGGKRGLGGFLHSVRDVATRVVDDTTKEISKFERTLNQGLDRFGKDILAARNPFTNERAAQRRPPTLAAVFANAPQPNSPGLSHEQPFHSSGMDRKGSDELEGAQHRSLAAAKGPRSLPQHSDSADASHAELFGSGGHRAYGRAAEAGPSSEPGSWAQREEARDDGGRAELLRGARGARGSGGGAPALGGGPPGTRTAEEIKAAYGRSTNSRRAEGLGGLAEDNRQKLAERGEKLRTLQDKTDRMQADAEDFASMARRIRDREANKKWWQL</sequence>
<feature type="compositionally biased region" description="Low complexity" evidence="6">
    <location>
        <begin position="1032"/>
        <end position="1057"/>
    </location>
</feature>
<evidence type="ECO:0000313" key="8">
    <source>
        <dbReference type="EMBL" id="KAK9908559.1"/>
    </source>
</evidence>
<evidence type="ECO:0000256" key="5">
    <source>
        <dbReference type="PROSITE-ProRule" id="PRU00290"/>
    </source>
</evidence>
<feature type="domain" description="V-SNARE coiled-coil homology" evidence="7">
    <location>
        <begin position="1500"/>
        <end position="1564"/>
    </location>
</feature>
<dbReference type="SMART" id="SM00320">
    <property type="entry name" value="WD40"/>
    <property type="match status" value="6"/>
</dbReference>
<feature type="compositionally biased region" description="Low complexity" evidence="6">
    <location>
        <begin position="923"/>
        <end position="932"/>
    </location>
</feature>
<feature type="region of interest" description="Disordered" evidence="6">
    <location>
        <begin position="786"/>
        <end position="1057"/>
    </location>
</feature>
<dbReference type="Gene3D" id="2.130.10.10">
    <property type="entry name" value="YVTN repeat-like/Quinoprotein amine dehydrogenase"/>
    <property type="match status" value="2"/>
</dbReference>
<gene>
    <name evidence="8" type="ORF">WJX75_009693</name>
</gene>
<keyword evidence="3" id="KW-0268">Exocytosis</keyword>
<keyword evidence="4" id="KW-0963">Cytoplasm</keyword>
<dbReference type="InterPro" id="IPR036322">
    <property type="entry name" value="WD40_repeat_dom_sf"/>
</dbReference>
<feature type="compositionally biased region" description="Acidic residues" evidence="6">
    <location>
        <begin position="906"/>
        <end position="920"/>
    </location>
</feature>
<feature type="compositionally biased region" description="Basic and acidic residues" evidence="6">
    <location>
        <begin position="1386"/>
        <end position="1399"/>
    </location>
</feature>
<feature type="compositionally biased region" description="Polar residues" evidence="6">
    <location>
        <begin position="990"/>
        <end position="999"/>
    </location>
</feature>
<dbReference type="EMBL" id="JALJOT010000008">
    <property type="protein sequence ID" value="KAK9908559.1"/>
    <property type="molecule type" value="Genomic_DNA"/>
</dbReference>
<feature type="compositionally biased region" description="Basic and acidic residues" evidence="6">
    <location>
        <begin position="1452"/>
        <end position="1467"/>
    </location>
</feature>
<evidence type="ECO:0000259" key="7">
    <source>
        <dbReference type="PROSITE" id="PS50892"/>
    </source>
</evidence>
<feature type="region of interest" description="Disordered" evidence="6">
    <location>
        <begin position="1270"/>
        <end position="1301"/>
    </location>
</feature>
<dbReference type="PANTHER" id="PTHR10241">
    <property type="entry name" value="LETHAL 2 GIANT LARVAE PROTEIN"/>
    <property type="match status" value="1"/>
</dbReference>
<evidence type="ECO:0000256" key="4">
    <source>
        <dbReference type="ARBA" id="ARBA00022490"/>
    </source>
</evidence>
<proteinExistence type="inferred from homology"/>
<evidence type="ECO:0000256" key="1">
    <source>
        <dbReference type="ARBA" id="ARBA00004496"/>
    </source>
</evidence>
<evidence type="ECO:0000256" key="6">
    <source>
        <dbReference type="SAM" id="MobiDB-lite"/>
    </source>
</evidence>
<comment type="similarity">
    <text evidence="2">Belongs to the WD repeat L(2)GL family.</text>
</comment>
<evidence type="ECO:0000256" key="2">
    <source>
        <dbReference type="ARBA" id="ARBA00008070"/>
    </source>
</evidence>
<dbReference type="PROSITE" id="PS50892">
    <property type="entry name" value="V_SNARE"/>
    <property type="match status" value="1"/>
</dbReference>
<feature type="region of interest" description="Disordered" evidence="6">
    <location>
        <begin position="233"/>
        <end position="252"/>
    </location>
</feature>
<evidence type="ECO:0000313" key="9">
    <source>
        <dbReference type="Proteomes" id="UP001491310"/>
    </source>
</evidence>
<dbReference type="SUPFAM" id="SSF58038">
    <property type="entry name" value="SNARE fusion complex"/>
    <property type="match status" value="1"/>
</dbReference>
<dbReference type="InterPro" id="IPR001680">
    <property type="entry name" value="WD40_rpt"/>
</dbReference>
<dbReference type="SUPFAM" id="SSF50978">
    <property type="entry name" value="WD40 repeat-like"/>
    <property type="match status" value="2"/>
</dbReference>
<feature type="compositionally biased region" description="Basic and acidic residues" evidence="6">
    <location>
        <begin position="1516"/>
        <end position="1537"/>
    </location>
</feature>
<dbReference type="PANTHER" id="PTHR10241:SF25">
    <property type="entry name" value="TOMOSYN, ISOFORM C"/>
    <property type="match status" value="1"/>
</dbReference>
<comment type="subcellular location">
    <subcellularLocation>
        <location evidence="1">Cytoplasm</location>
    </subcellularLocation>
</comment>
<protein>
    <recommendedName>
        <fullName evidence="7">V-SNARE coiled-coil homology domain-containing protein</fullName>
    </recommendedName>
</protein>
<keyword evidence="9" id="KW-1185">Reference proteome</keyword>
<dbReference type="InterPro" id="IPR015943">
    <property type="entry name" value="WD40/YVTN_repeat-like_dom_sf"/>
</dbReference>
<feature type="compositionally biased region" description="Pro residues" evidence="6">
    <location>
        <begin position="1271"/>
        <end position="1286"/>
    </location>
</feature>
<feature type="region of interest" description="Disordered" evidence="6">
    <location>
        <begin position="1365"/>
        <end position="1537"/>
    </location>
</feature>
<name>A0ABR2YND3_9CHLO</name>
<feature type="compositionally biased region" description="Gly residues" evidence="6">
    <location>
        <begin position="1471"/>
        <end position="1487"/>
    </location>
</feature>
<dbReference type="Pfam" id="PF00957">
    <property type="entry name" value="Synaptobrevin"/>
    <property type="match status" value="1"/>
</dbReference>
<dbReference type="CDD" id="cd15873">
    <property type="entry name" value="R-SNARE_STXBP5_6"/>
    <property type="match status" value="1"/>
</dbReference>
<dbReference type="Proteomes" id="UP001491310">
    <property type="component" value="Unassembled WGS sequence"/>
</dbReference>
<feature type="compositionally biased region" description="Polar residues" evidence="6">
    <location>
        <begin position="826"/>
        <end position="843"/>
    </location>
</feature>
<accession>A0ABR2YND3</accession>
<dbReference type="InterPro" id="IPR042855">
    <property type="entry name" value="V_SNARE_CC"/>
</dbReference>
<evidence type="ECO:0000256" key="3">
    <source>
        <dbReference type="ARBA" id="ARBA00022483"/>
    </source>
</evidence>
<reference evidence="8 9" key="1">
    <citation type="journal article" date="2024" name="Nat. Commun.">
        <title>Phylogenomics reveals the evolutionary origins of lichenization in chlorophyte algae.</title>
        <authorList>
            <person name="Puginier C."/>
            <person name="Libourel C."/>
            <person name="Otte J."/>
            <person name="Skaloud P."/>
            <person name="Haon M."/>
            <person name="Grisel S."/>
            <person name="Petersen M."/>
            <person name="Berrin J.G."/>
            <person name="Delaux P.M."/>
            <person name="Dal Grande F."/>
            <person name="Keller J."/>
        </authorList>
    </citation>
    <scope>NUCLEOTIDE SEQUENCE [LARGE SCALE GENOMIC DNA]</scope>
    <source>
        <strain evidence="8 9">SAG 216-7</strain>
    </source>
</reference>